<evidence type="ECO:0000313" key="2">
    <source>
        <dbReference type="EMBL" id="ROP43670.1"/>
    </source>
</evidence>
<reference evidence="2 3" key="1">
    <citation type="journal article" date="2015" name="Stand. Genomic Sci.">
        <title>Genomic Encyclopedia of Bacterial and Archaeal Type Strains, Phase III: the genomes of soil and plant-associated and newly described type strains.</title>
        <authorList>
            <person name="Whitman W.B."/>
            <person name="Woyke T."/>
            <person name="Klenk H.P."/>
            <person name="Zhou Y."/>
            <person name="Lilburn T.G."/>
            <person name="Beck B.J."/>
            <person name="De Vos P."/>
            <person name="Vandamme P."/>
            <person name="Eisen J.A."/>
            <person name="Garrity G."/>
            <person name="Hugenholtz P."/>
            <person name="Kyrpides N.C."/>
        </authorList>
    </citation>
    <scope>NUCLEOTIDE SEQUENCE [LARGE SCALE GENOMIC DNA]</scope>
    <source>
        <strain evidence="2 3">CECT 7306</strain>
    </source>
</reference>
<gene>
    <name evidence="2" type="ORF">EDC03_1263</name>
</gene>
<dbReference type="InParanoid" id="A0A3N1HME9"/>
<dbReference type="Proteomes" id="UP000276232">
    <property type="component" value="Unassembled WGS sequence"/>
</dbReference>
<feature type="chain" id="PRO_5018203523" description="Secreted protein" evidence="1">
    <location>
        <begin position="22"/>
        <end position="155"/>
    </location>
</feature>
<accession>A0A3N1HME9</accession>
<comment type="caution">
    <text evidence="2">The sequence shown here is derived from an EMBL/GenBank/DDBJ whole genome shotgun (WGS) entry which is preliminary data.</text>
</comment>
<dbReference type="EMBL" id="RJKN01000003">
    <property type="protein sequence ID" value="ROP43670.1"/>
    <property type="molecule type" value="Genomic_DNA"/>
</dbReference>
<dbReference type="AlphaFoldDB" id="A0A3N1HME9"/>
<feature type="signal peptide" evidence="1">
    <location>
        <begin position="1"/>
        <end position="21"/>
    </location>
</feature>
<protein>
    <recommendedName>
        <fullName evidence="4">Secreted protein</fullName>
    </recommendedName>
</protein>
<organism evidence="2 3">
    <name type="scientific">Pseudokineococcus lusitanus</name>
    <dbReference type="NCBI Taxonomy" id="763993"/>
    <lineage>
        <taxon>Bacteria</taxon>
        <taxon>Bacillati</taxon>
        <taxon>Actinomycetota</taxon>
        <taxon>Actinomycetes</taxon>
        <taxon>Kineosporiales</taxon>
        <taxon>Kineosporiaceae</taxon>
        <taxon>Pseudokineococcus</taxon>
    </lineage>
</organism>
<dbReference type="RefSeq" id="WP_123379387.1">
    <property type="nucleotide sequence ID" value="NZ_RJKN01000003.1"/>
</dbReference>
<dbReference type="OrthoDB" id="5080305at2"/>
<evidence type="ECO:0000256" key="1">
    <source>
        <dbReference type="SAM" id="SignalP"/>
    </source>
</evidence>
<name>A0A3N1HME9_9ACTN</name>
<sequence length="155" mass="16350">MRRRRVLVPLVLLAVLGGAAAAAPVEPDPPPSAVGGEPWLLAPREIDAGTPRAADVTHVPGDEVLRTPTSLRVTTYGSSSCPALVDRWRPDGPRRLVVTVDVAPARACTADLGPTVSWVTLPVELRDVPGLEVVLVRPSPGVDERDSVGSVHVLR</sequence>
<keyword evidence="1" id="KW-0732">Signal</keyword>
<proteinExistence type="predicted"/>
<evidence type="ECO:0000313" key="3">
    <source>
        <dbReference type="Proteomes" id="UP000276232"/>
    </source>
</evidence>
<keyword evidence="3" id="KW-1185">Reference proteome</keyword>
<evidence type="ECO:0008006" key="4">
    <source>
        <dbReference type="Google" id="ProtNLM"/>
    </source>
</evidence>